<dbReference type="PANTHER" id="PTHR33398">
    <property type="entry name" value="30S RIBOSOMAL PROTEIN S20"/>
    <property type="match status" value="1"/>
</dbReference>
<comment type="function">
    <text evidence="1 8">Binds directly to 16S ribosomal RNA.</text>
</comment>
<dbReference type="Gene3D" id="1.20.58.110">
    <property type="entry name" value="Ribosomal protein S20"/>
    <property type="match status" value="1"/>
</dbReference>
<reference evidence="9" key="1">
    <citation type="submission" date="2014-07" db="EMBL/GenBank/DDBJ databases">
        <authorList>
            <person name="Urmite Genomes Urmite Genomes"/>
        </authorList>
    </citation>
    <scope>NUCLEOTIDE SEQUENCE</scope>
    <source>
        <strain evidence="9">13S34_air</strain>
    </source>
</reference>
<dbReference type="GO" id="GO:0003735">
    <property type="term" value="F:structural constituent of ribosome"/>
    <property type="evidence" value="ECO:0007669"/>
    <property type="project" value="InterPro"/>
</dbReference>
<comment type="similarity">
    <text evidence="2 8">Belongs to the bacterial ribosomal protein bS20 family.</text>
</comment>
<proteinExistence type="inferred from homology"/>
<evidence type="ECO:0000256" key="5">
    <source>
        <dbReference type="ARBA" id="ARBA00022980"/>
    </source>
</evidence>
<evidence type="ECO:0000256" key="7">
    <source>
        <dbReference type="ARBA" id="ARBA00035136"/>
    </source>
</evidence>
<dbReference type="HOGENOM" id="CLU_160655_1_0_9"/>
<keyword evidence="6 8" id="KW-0687">Ribonucleoprotein</keyword>
<name>A0A078M5K0_9BACL</name>
<gene>
    <name evidence="8 9" type="primary">rpsT</name>
    <name evidence="9" type="ORF">BN1050_00398</name>
</gene>
<evidence type="ECO:0000313" key="9">
    <source>
        <dbReference type="EMBL" id="CDZ99986.1"/>
    </source>
</evidence>
<evidence type="ECO:0000256" key="1">
    <source>
        <dbReference type="ARBA" id="ARBA00003134"/>
    </source>
</evidence>
<dbReference type="GO" id="GO:0015935">
    <property type="term" value="C:small ribosomal subunit"/>
    <property type="evidence" value="ECO:0007669"/>
    <property type="project" value="TreeGrafter"/>
</dbReference>
<sequence length="82" mass="8753">MPNIKGAIKRVKTNEKANAANTQVKSAMRTAVKKARVAIAENSENAQELLKAATKSVDKAASKGLIHKNAAARLKSRLTKQA</sequence>
<dbReference type="PANTHER" id="PTHR33398:SF1">
    <property type="entry name" value="SMALL RIBOSOMAL SUBUNIT PROTEIN BS20C"/>
    <property type="match status" value="1"/>
</dbReference>
<dbReference type="Pfam" id="PF01649">
    <property type="entry name" value="Ribosomal_S20p"/>
    <property type="match status" value="1"/>
</dbReference>
<evidence type="ECO:0000256" key="6">
    <source>
        <dbReference type="ARBA" id="ARBA00023274"/>
    </source>
</evidence>
<dbReference type="HAMAP" id="MF_00500">
    <property type="entry name" value="Ribosomal_bS20"/>
    <property type="match status" value="1"/>
</dbReference>
<evidence type="ECO:0000256" key="8">
    <source>
        <dbReference type="HAMAP-Rule" id="MF_00500"/>
    </source>
</evidence>
<dbReference type="NCBIfam" id="TIGR00029">
    <property type="entry name" value="S20"/>
    <property type="match status" value="1"/>
</dbReference>
<dbReference type="EMBL" id="LN483073">
    <property type="protein sequence ID" value="CDZ99986.1"/>
    <property type="molecule type" value="Genomic_DNA"/>
</dbReference>
<dbReference type="InterPro" id="IPR002583">
    <property type="entry name" value="Ribosomal_bS20"/>
</dbReference>
<evidence type="ECO:0000256" key="4">
    <source>
        <dbReference type="ARBA" id="ARBA00022884"/>
    </source>
</evidence>
<protein>
    <recommendedName>
        <fullName evidence="7 8">Small ribosomal subunit protein bS20</fullName>
    </recommendedName>
</protein>
<keyword evidence="5 8" id="KW-0689">Ribosomal protein</keyword>
<keyword evidence="3 8" id="KW-0699">rRNA-binding</keyword>
<evidence type="ECO:0000256" key="3">
    <source>
        <dbReference type="ARBA" id="ARBA00022730"/>
    </source>
</evidence>
<dbReference type="SUPFAM" id="SSF46992">
    <property type="entry name" value="Ribosomal protein S20"/>
    <property type="match status" value="1"/>
</dbReference>
<dbReference type="InterPro" id="IPR036510">
    <property type="entry name" value="Ribosomal_bS20_sf"/>
</dbReference>
<dbReference type="GO" id="GO:0070181">
    <property type="term" value="F:small ribosomal subunit rRNA binding"/>
    <property type="evidence" value="ECO:0007669"/>
    <property type="project" value="TreeGrafter"/>
</dbReference>
<keyword evidence="4 8" id="KW-0694">RNA-binding</keyword>
<dbReference type="PATRIC" id="fig|1461583.4.peg.370"/>
<accession>A0A078M5K0</accession>
<organism evidence="9">
    <name type="scientific">Metalysinibacillus saudimassiliensis</name>
    <dbReference type="NCBI Taxonomy" id="1461583"/>
    <lineage>
        <taxon>Bacteria</taxon>
        <taxon>Bacillati</taxon>
        <taxon>Bacillota</taxon>
        <taxon>Bacilli</taxon>
        <taxon>Bacillales</taxon>
        <taxon>Caryophanaceae</taxon>
        <taxon>Metalysinibacillus</taxon>
    </lineage>
</organism>
<evidence type="ECO:0000256" key="2">
    <source>
        <dbReference type="ARBA" id="ARBA00007634"/>
    </source>
</evidence>
<dbReference type="GO" id="GO:0005829">
    <property type="term" value="C:cytosol"/>
    <property type="evidence" value="ECO:0007669"/>
    <property type="project" value="TreeGrafter"/>
</dbReference>
<dbReference type="GO" id="GO:0006412">
    <property type="term" value="P:translation"/>
    <property type="evidence" value="ECO:0007669"/>
    <property type="project" value="UniProtKB-UniRule"/>
</dbReference>
<dbReference type="FunFam" id="1.20.58.110:FF:000001">
    <property type="entry name" value="30S ribosomal protein S20"/>
    <property type="match status" value="1"/>
</dbReference>
<dbReference type="AlphaFoldDB" id="A0A078M5K0"/>